<gene>
    <name evidence="5" type="ORF">DWX97_07455</name>
    <name evidence="4" type="ORF">F2Y81_20575</name>
</gene>
<reference evidence="4 7" key="2">
    <citation type="journal article" date="2019" name="Nat. Med.">
        <title>A library of human gut bacterial isolates paired with longitudinal multiomics data enables mechanistic microbiome research.</title>
        <authorList>
            <person name="Poyet M."/>
            <person name="Groussin M."/>
            <person name="Gibbons S.M."/>
            <person name="Avila-Pacheco J."/>
            <person name="Jiang X."/>
            <person name="Kearney S.M."/>
            <person name="Perrotta A.R."/>
            <person name="Berdy B."/>
            <person name="Zhao S."/>
            <person name="Lieberman T.D."/>
            <person name="Swanson P.K."/>
            <person name="Smith M."/>
            <person name="Roesemann S."/>
            <person name="Alexander J.E."/>
            <person name="Rich S.A."/>
            <person name="Livny J."/>
            <person name="Vlamakis H."/>
            <person name="Clish C."/>
            <person name="Bullock K."/>
            <person name="Deik A."/>
            <person name="Scott J."/>
            <person name="Pierce K.A."/>
            <person name="Xavier R.J."/>
            <person name="Alm E.J."/>
        </authorList>
    </citation>
    <scope>NUCLEOTIDE SEQUENCE [LARGE SCALE GENOMIC DNA]</scope>
    <source>
        <strain evidence="4 7">BIOML-A6</strain>
    </source>
</reference>
<dbReference type="SUPFAM" id="SSF51445">
    <property type="entry name" value="(Trans)glycosidases"/>
    <property type="match status" value="1"/>
</dbReference>
<feature type="domain" description="Fibronectin type III-like" evidence="3">
    <location>
        <begin position="690"/>
        <end position="761"/>
    </location>
</feature>
<dbReference type="InterPro" id="IPR013783">
    <property type="entry name" value="Ig-like_fold"/>
</dbReference>
<evidence type="ECO:0000256" key="1">
    <source>
        <dbReference type="ARBA" id="ARBA00005336"/>
    </source>
</evidence>
<proteinExistence type="inferred from homology"/>
<dbReference type="Pfam" id="PF00933">
    <property type="entry name" value="Glyco_hydro_3"/>
    <property type="match status" value="1"/>
</dbReference>
<dbReference type="SMART" id="SM01217">
    <property type="entry name" value="Fn3_like"/>
    <property type="match status" value="1"/>
</dbReference>
<dbReference type="InterPro" id="IPR050288">
    <property type="entry name" value="Cellulose_deg_GH3"/>
</dbReference>
<dbReference type="AlphaFoldDB" id="A0A125MG18"/>
<comment type="caution">
    <text evidence="4">The sequence shown here is derived from an EMBL/GenBank/DDBJ whole genome shotgun (WGS) entry which is preliminary data.</text>
</comment>
<dbReference type="SUPFAM" id="SSF52279">
    <property type="entry name" value="Beta-D-glucan exohydrolase, C-terminal domain"/>
    <property type="match status" value="1"/>
</dbReference>
<organism evidence="4 7">
    <name type="scientific">Bacteroides cellulosilyticus</name>
    <dbReference type="NCBI Taxonomy" id="246787"/>
    <lineage>
        <taxon>Bacteria</taxon>
        <taxon>Pseudomonadati</taxon>
        <taxon>Bacteroidota</taxon>
        <taxon>Bacteroidia</taxon>
        <taxon>Bacteroidales</taxon>
        <taxon>Bacteroidaceae</taxon>
        <taxon>Bacteroides</taxon>
    </lineage>
</organism>
<accession>A0A125MG18</accession>
<dbReference type="GO" id="GO:0004553">
    <property type="term" value="F:hydrolase activity, hydrolyzing O-glycosyl compounds"/>
    <property type="evidence" value="ECO:0007669"/>
    <property type="project" value="InterPro"/>
</dbReference>
<dbReference type="Pfam" id="PF01915">
    <property type="entry name" value="Glyco_hydro_3_C"/>
    <property type="match status" value="1"/>
</dbReference>
<dbReference type="Proteomes" id="UP000283341">
    <property type="component" value="Unassembled WGS sequence"/>
</dbReference>
<dbReference type="InterPro" id="IPR036962">
    <property type="entry name" value="Glyco_hydro_3_N_sf"/>
</dbReference>
<dbReference type="Gene3D" id="3.40.50.1700">
    <property type="entry name" value="Glycoside hydrolase family 3 C-terminal domain"/>
    <property type="match status" value="1"/>
</dbReference>
<reference evidence="5 6" key="1">
    <citation type="submission" date="2018-08" db="EMBL/GenBank/DDBJ databases">
        <title>A genome reference for cultivated species of the human gut microbiota.</title>
        <authorList>
            <person name="Zou Y."/>
            <person name="Xue W."/>
            <person name="Luo G."/>
        </authorList>
    </citation>
    <scope>NUCLEOTIDE SEQUENCE [LARGE SCALE GENOMIC DNA]</scope>
    <source>
        <strain evidence="5 6">AF22-3AC</strain>
    </source>
</reference>
<dbReference type="Pfam" id="PF14310">
    <property type="entry name" value="Fn3-like"/>
    <property type="match status" value="1"/>
</dbReference>
<evidence type="ECO:0000313" key="5">
    <source>
        <dbReference type="EMBL" id="RGS38194.1"/>
    </source>
</evidence>
<dbReference type="InterPro" id="IPR017853">
    <property type="entry name" value="GH"/>
</dbReference>
<protein>
    <submittedName>
        <fullName evidence="4">Glycosyl hydrolase</fullName>
    </submittedName>
</protein>
<dbReference type="EMBL" id="QRVJ01000004">
    <property type="protein sequence ID" value="RGS38194.1"/>
    <property type="molecule type" value="Genomic_DNA"/>
</dbReference>
<evidence type="ECO:0000259" key="3">
    <source>
        <dbReference type="SMART" id="SM01217"/>
    </source>
</evidence>
<dbReference type="PANTHER" id="PTHR42715:SF10">
    <property type="entry name" value="BETA-GLUCOSIDASE"/>
    <property type="match status" value="1"/>
</dbReference>
<dbReference type="InterPro" id="IPR026891">
    <property type="entry name" value="Fn3-like"/>
</dbReference>
<dbReference type="Gene3D" id="3.20.20.300">
    <property type="entry name" value="Glycoside hydrolase, family 3, N-terminal domain"/>
    <property type="match status" value="1"/>
</dbReference>
<sequence>MNARTLFIGCLTGLLLPLSTFGQGAEEARELLMQMTLREKAEMVIGHLSAMQKVNPMNPDALRELDFTYPGLGMPIGGCPRLGLPVTICSDGSYGLKRYMPMADGKYYTTVFPSPFSNASTWNTHLLQQLSAAYAREGREAGVQVLLGPGMNIMRDPLCGRNFEYYSEDPLLTGSMGAAVVSGIQSQGLAATPKHFAANSQETDRVVNDSRVSERALREIYLKGFERMIQQAAPVFVMTSYNKINGRYTSEDRHLLQDIVRGEWGFKGCFMTDFGGLGWSPDQIAAGNDLVMPGSSYHVQNIVHAVETGQLSQADLDACVSRLIRANQWIAQKQTRVPGGQQTESDRQRLAREAATEGFVLLKNDQMLPMDSKDEVAFFGIGSYYTAISGIGSGRINADYRVNIADGMASQQCAAVAKFYQSRLKAFRDSLPPPSGLAAIMGSDDPVVPEWLPSVELIEQSARETTAAVVTIKRCAGEGYDRKAVEGDWLLTQEERWLLNRVAQAFHSQGKKMTVILNVAGLVEMASWRDRADAIMLVWLPGQEGGNAVADVLTGRISPSGRLTATLPLRYEDVPSYGHFPTGVEKSIDVTENGFQVENVQNPVVAVFENGKKRRHDKPDSLQVENLDYTCFTEDVFVGYRHYDTQQSDVAYPFGYGLSYTTFAYDVEGLVADHTVSVTVTNTGRFAGKEVVQLYMVPPSESIKRPAHELVAFAKTHLLQPGESETLHLQYDSRDLCYYDESRGEWVKEDGLHRLQVAQSSRDVIKTIDIP</sequence>
<dbReference type="RefSeq" id="WP_060408047.1">
    <property type="nucleotide sequence ID" value="NZ_CABMLT010000012.1"/>
</dbReference>
<comment type="similarity">
    <text evidence="1">Belongs to the glycosyl hydrolase 3 family.</text>
</comment>
<dbReference type="InterPro" id="IPR002772">
    <property type="entry name" value="Glyco_hydro_3_C"/>
</dbReference>
<dbReference type="Proteomes" id="UP000448877">
    <property type="component" value="Unassembled WGS sequence"/>
</dbReference>
<keyword evidence="2 4" id="KW-0378">Hydrolase</keyword>
<dbReference type="Gene3D" id="2.60.40.10">
    <property type="entry name" value="Immunoglobulins"/>
    <property type="match status" value="1"/>
</dbReference>
<name>A0A125MG18_9BACE</name>
<dbReference type="PANTHER" id="PTHR42715">
    <property type="entry name" value="BETA-GLUCOSIDASE"/>
    <property type="match status" value="1"/>
</dbReference>
<dbReference type="InterPro" id="IPR001764">
    <property type="entry name" value="Glyco_hydro_3_N"/>
</dbReference>
<dbReference type="EMBL" id="VVYV01000042">
    <property type="protein sequence ID" value="KAA5414340.1"/>
    <property type="molecule type" value="Genomic_DNA"/>
</dbReference>
<evidence type="ECO:0000313" key="6">
    <source>
        <dbReference type="Proteomes" id="UP000283341"/>
    </source>
</evidence>
<dbReference type="InterPro" id="IPR036881">
    <property type="entry name" value="Glyco_hydro_3_C_sf"/>
</dbReference>
<dbReference type="GO" id="GO:0005975">
    <property type="term" value="P:carbohydrate metabolic process"/>
    <property type="evidence" value="ECO:0007669"/>
    <property type="project" value="InterPro"/>
</dbReference>
<dbReference type="PRINTS" id="PR00133">
    <property type="entry name" value="GLHYDRLASE3"/>
</dbReference>
<dbReference type="GeneID" id="66309289"/>
<evidence type="ECO:0000313" key="4">
    <source>
        <dbReference type="EMBL" id="KAA5414340.1"/>
    </source>
</evidence>
<evidence type="ECO:0000313" key="7">
    <source>
        <dbReference type="Proteomes" id="UP000448877"/>
    </source>
</evidence>
<evidence type="ECO:0000256" key="2">
    <source>
        <dbReference type="ARBA" id="ARBA00022801"/>
    </source>
</evidence>